<accession>A0AA40C9T5</accession>
<gene>
    <name evidence="1" type="ORF">B0T17DRAFT_507198</name>
</gene>
<dbReference type="EMBL" id="JAULSR010000002">
    <property type="protein sequence ID" value="KAK0630756.1"/>
    <property type="molecule type" value="Genomic_DNA"/>
</dbReference>
<sequence>MRPLVGGSLPLIAFVNASASPSLPSSSPSGSSLLFDDYLHTLRQPSASNFGDPHPLFLCYPAGAPVAAAAAHQQVSIKSQASFYQPSSPLTTDDQITLLHLPSKTSPQSANCLT</sequence>
<organism evidence="1 2">
    <name type="scientific">Bombardia bombarda</name>
    <dbReference type="NCBI Taxonomy" id="252184"/>
    <lineage>
        <taxon>Eukaryota</taxon>
        <taxon>Fungi</taxon>
        <taxon>Dikarya</taxon>
        <taxon>Ascomycota</taxon>
        <taxon>Pezizomycotina</taxon>
        <taxon>Sordariomycetes</taxon>
        <taxon>Sordariomycetidae</taxon>
        <taxon>Sordariales</taxon>
        <taxon>Lasiosphaeriaceae</taxon>
        <taxon>Bombardia</taxon>
    </lineage>
</organism>
<comment type="caution">
    <text evidence="1">The sequence shown here is derived from an EMBL/GenBank/DDBJ whole genome shotgun (WGS) entry which is preliminary data.</text>
</comment>
<dbReference type="Proteomes" id="UP001174934">
    <property type="component" value="Unassembled WGS sequence"/>
</dbReference>
<keyword evidence="2" id="KW-1185">Reference proteome</keyword>
<name>A0AA40C9T5_9PEZI</name>
<proteinExistence type="predicted"/>
<protein>
    <submittedName>
        <fullName evidence="1">Uncharacterized protein</fullName>
    </submittedName>
</protein>
<evidence type="ECO:0000313" key="1">
    <source>
        <dbReference type="EMBL" id="KAK0630756.1"/>
    </source>
</evidence>
<reference evidence="1" key="1">
    <citation type="submission" date="2023-06" db="EMBL/GenBank/DDBJ databases">
        <title>Genome-scale phylogeny and comparative genomics of the fungal order Sordariales.</title>
        <authorList>
            <consortium name="Lawrence Berkeley National Laboratory"/>
            <person name="Hensen N."/>
            <person name="Bonometti L."/>
            <person name="Westerberg I."/>
            <person name="Brannstrom I.O."/>
            <person name="Guillou S."/>
            <person name="Cros-Aarteil S."/>
            <person name="Calhoun S."/>
            <person name="Haridas S."/>
            <person name="Kuo A."/>
            <person name="Mondo S."/>
            <person name="Pangilinan J."/>
            <person name="Riley R."/>
            <person name="LaButti K."/>
            <person name="Andreopoulos B."/>
            <person name="Lipzen A."/>
            <person name="Chen C."/>
            <person name="Yanf M."/>
            <person name="Daum C."/>
            <person name="Ng V."/>
            <person name="Clum A."/>
            <person name="Steindorff A."/>
            <person name="Ohm R."/>
            <person name="Martin F."/>
            <person name="Silar P."/>
            <person name="Natvig D."/>
            <person name="Lalanne C."/>
            <person name="Gautier V."/>
            <person name="Ament-velasquez S.L."/>
            <person name="Kruys A."/>
            <person name="Hutchinson M.I."/>
            <person name="Powell A.J."/>
            <person name="Barry K."/>
            <person name="Miller A.N."/>
            <person name="Grigoriev I.V."/>
            <person name="Debuchy R."/>
            <person name="Gladieux P."/>
            <person name="Thoren M.H."/>
            <person name="Johannesson H."/>
        </authorList>
    </citation>
    <scope>NUCLEOTIDE SEQUENCE</scope>
    <source>
        <strain evidence="1">SMH3391-2</strain>
    </source>
</reference>
<evidence type="ECO:0000313" key="2">
    <source>
        <dbReference type="Proteomes" id="UP001174934"/>
    </source>
</evidence>
<dbReference type="AlphaFoldDB" id="A0AA40C9T5"/>